<dbReference type="GO" id="GO:0016020">
    <property type="term" value="C:membrane"/>
    <property type="evidence" value="ECO:0007669"/>
    <property type="project" value="UniProtKB-SubCell"/>
</dbReference>
<evidence type="ECO:0000256" key="2">
    <source>
        <dbReference type="ARBA" id="ARBA00022692"/>
    </source>
</evidence>
<feature type="transmembrane region" description="Helical" evidence="6">
    <location>
        <begin position="180"/>
        <end position="204"/>
    </location>
</feature>
<dbReference type="PROSITE" id="PS50262">
    <property type="entry name" value="G_PROTEIN_RECEP_F1_2"/>
    <property type="match status" value="1"/>
</dbReference>
<evidence type="ECO:0000256" key="3">
    <source>
        <dbReference type="ARBA" id="ARBA00022989"/>
    </source>
</evidence>
<dbReference type="InterPro" id="IPR000276">
    <property type="entry name" value="GPCR_Rhodpsn"/>
</dbReference>
<feature type="region of interest" description="Disordered" evidence="5">
    <location>
        <begin position="307"/>
        <end position="342"/>
    </location>
</feature>
<keyword evidence="2 6" id="KW-0812">Transmembrane</keyword>
<dbReference type="SUPFAM" id="SSF81321">
    <property type="entry name" value="Family A G protein-coupled receptor-like"/>
    <property type="match status" value="1"/>
</dbReference>
<protein>
    <recommendedName>
        <fullName evidence="7">G-protein coupled receptors family 1 profile domain-containing protein</fullName>
    </recommendedName>
</protein>
<evidence type="ECO:0000259" key="7">
    <source>
        <dbReference type="PROSITE" id="PS50262"/>
    </source>
</evidence>
<keyword evidence="4 6" id="KW-0472">Membrane</keyword>
<dbReference type="Gene3D" id="1.20.1070.10">
    <property type="entry name" value="Rhodopsin 7-helix transmembrane proteins"/>
    <property type="match status" value="1"/>
</dbReference>
<feature type="transmembrane region" description="Helical" evidence="6">
    <location>
        <begin position="216"/>
        <end position="237"/>
    </location>
</feature>
<comment type="subcellular location">
    <subcellularLocation>
        <location evidence="1">Membrane</location>
    </subcellularLocation>
</comment>
<evidence type="ECO:0000256" key="4">
    <source>
        <dbReference type="ARBA" id="ARBA00023136"/>
    </source>
</evidence>
<evidence type="ECO:0000256" key="5">
    <source>
        <dbReference type="SAM" id="MobiDB-lite"/>
    </source>
</evidence>
<feature type="compositionally biased region" description="Gly residues" evidence="5">
    <location>
        <begin position="310"/>
        <end position="320"/>
    </location>
</feature>
<comment type="caution">
    <text evidence="8">The sequence shown here is derived from an EMBL/GenBank/DDBJ whole genome shotgun (WGS) entry which is preliminary data.</text>
</comment>
<evidence type="ECO:0000313" key="8">
    <source>
        <dbReference type="EMBL" id="KAK3728688.1"/>
    </source>
</evidence>
<feature type="domain" description="G-protein coupled receptors family 1 profile" evidence="7">
    <location>
        <begin position="111"/>
        <end position="413"/>
    </location>
</feature>
<dbReference type="PANTHER" id="PTHR46641:SF2">
    <property type="entry name" value="FMRFAMIDE RECEPTOR"/>
    <property type="match status" value="1"/>
</dbReference>
<dbReference type="PRINTS" id="PR00237">
    <property type="entry name" value="GPCRRHODOPSN"/>
</dbReference>
<evidence type="ECO:0000313" key="9">
    <source>
        <dbReference type="Proteomes" id="UP001283361"/>
    </source>
</evidence>
<dbReference type="SMART" id="SM01381">
    <property type="entry name" value="7TM_GPCR_Srsx"/>
    <property type="match status" value="1"/>
</dbReference>
<feature type="transmembrane region" description="Helical" evidence="6">
    <location>
        <begin position="94"/>
        <end position="120"/>
    </location>
</feature>
<feature type="transmembrane region" description="Helical" evidence="6">
    <location>
        <begin position="273"/>
        <end position="290"/>
    </location>
</feature>
<dbReference type="PANTHER" id="PTHR46641">
    <property type="entry name" value="FMRFAMIDE RECEPTOR-RELATED"/>
    <property type="match status" value="1"/>
</dbReference>
<sequence>MDFNGLFLEAVSTTIRLACCSTDNTSDVMTTPEKSSNSNNISNIFPDDLLGPNSDVNPDFPMVKGGGHGEEKERMDGGGDTKMISDDMRKILEIVFFVVLSGGISILGCIANVINMVVFWRQGFKDSVNISLFGLAIADFGALITLVWMAVCFTPWFRFSDIPFESTDVQYPTAGWPHMFFARSTSLITAFITFERCLCIALPLKVKTIITPTRTRYIIALIFFFIGASVLPIYYAIDIGEVFVEDRNKTLYAIVYRPGGKDVESVCFALTEFAQLSSFVLVIVFTAILIRNLLKKSKWRAEVTGRGRRGGGLGQAGAGGEFSSTQTITEGERTGAPSRADKSASRDRRVMVLVLSIACIFIACFLPSATNLVLIILLPDYTITGRYKNTFQVTGAICNTCESINSSVNIFVYYNMSSRYRAEFRRLFGMERYVTGIDGPASIGTDQSAQPGV</sequence>
<dbReference type="InterPro" id="IPR052954">
    <property type="entry name" value="GPCR-Ligand_Int"/>
</dbReference>
<keyword evidence="9" id="KW-1185">Reference proteome</keyword>
<dbReference type="EMBL" id="JAWDGP010007174">
    <property type="protein sequence ID" value="KAK3728688.1"/>
    <property type="molecule type" value="Genomic_DNA"/>
</dbReference>
<proteinExistence type="predicted"/>
<organism evidence="8 9">
    <name type="scientific">Elysia crispata</name>
    <name type="common">lettuce slug</name>
    <dbReference type="NCBI Taxonomy" id="231223"/>
    <lineage>
        <taxon>Eukaryota</taxon>
        <taxon>Metazoa</taxon>
        <taxon>Spiralia</taxon>
        <taxon>Lophotrochozoa</taxon>
        <taxon>Mollusca</taxon>
        <taxon>Gastropoda</taxon>
        <taxon>Heterobranchia</taxon>
        <taxon>Euthyneura</taxon>
        <taxon>Panpulmonata</taxon>
        <taxon>Sacoglossa</taxon>
        <taxon>Placobranchoidea</taxon>
        <taxon>Plakobranchidae</taxon>
        <taxon>Elysia</taxon>
    </lineage>
</organism>
<dbReference type="CDD" id="cd14978">
    <property type="entry name" value="7tmA_FMRFamide_R-like"/>
    <property type="match status" value="1"/>
</dbReference>
<dbReference type="GO" id="GO:0004930">
    <property type="term" value="F:G protein-coupled receptor activity"/>
    <property type="evidence" value="ECO:0007669"/>
    <property type="project" value="InterPro"/>
</dbReference>
<dbReference type="AlphaFoldDB" id="A0AAE0Y0X1"/>
<gene>
    <name evidence="8" type="ORF">RRG08_041872</name>
</gene>
<keyword evidence="3 6" id="KW-1133">Transmembrane helix</keyword>
<dbReference type="Proteomes" id="UP001283361">
    <property type="component" value="Unassembled WGS sequence"/>
</dbReference>
<feature type="transmembrane region" description="Helical" evidence="6">
    <location>
        <begin position="352"/>
        <end position="378"/>
    </location>
</feature>
<reference evidence="8" key="1">
    <citation type="journal article" date="2023" name="G3 (Bethesda)">
        <title>A reference genome for the long-term kleptoplast-retaining sea slug Elysia crispata morphotype clarki.</title>
        <authorList>
            <person name="Eastman K.E."/>
            <person name="Pendleton A.L."/>
            <person name="Shaikh M.A."/>
            <person name="Suttiyut T."/>
            <person name="Ogas R."/>
            <person name="Tomko P."/>
            <person name="Gavelis G."/>
            <person name="Widhalm J.R."/>
            <person name="Wisecaver J.H."/>
        </authorList>
    </citation>
    <scope>NUCLEOTIDE SEQUENCE</scope>
    <source>
        <strain evidence="8">ECLA1</strain>
    </source>
</reference>
<evidence type="ECO:0000256" key="6">
    <source>
        <dbReference type="SAM" id="Phobius"/>
    </source>
</evidence>
<dbReference type="InterPro" id="IPR017452">
    <property type="entry name" value="GPCR_Rhodpsn_7TM"/>
</dbReference>
<accession>A0AAE0Y0X1</accession>
<evidence type="ECO:0000256" key="1">
    <source>
        <dbReference type="ARBA" id="ARBA00004370"/>
    </source>
</evidence>
<name>A0AAE0Y0X1_9GAST</name>
<dbReference type="Pfam" id="PF00001">
    <property type="entry name" value="7tm_1"/>
    <property type="match status" value="1"/>
</dbReference>
<feature type="transmembrane region" description="Helical" evidence="6">
    <location>
        <begin position="132"/>
        <end position="157"/>
    </location>
</feature>